<dbReference type="SUPFAM" id="SSF89550">
    <property type="entry name" value="PHP domain-like"/>
    <property type="match status" value="1"/>
</dbReference>
<gene>
    <name evidence="2" type="ORF">SCNU_16473</name>
</gene>
<keyword evidence="3" id="KW-1185">Reference proteome</keyword>
<accession>F1YMY7</accession>
<feature type="domain" description="Polymerase/histidinol phosphatase N-terminal" evidence="1">
    <location>
        <begin position="7"/>
        <end position="71"/>
    </location>
</feature>
<dbReference type="RefSeq" id="WP_009680490.1">
    <property type="nucleotide sequence ID" value="NZ_AEUD01000016.1"/>
</dbReference>
<dbReference type="Gene3D" id="3.20.20.140">
    <property type="entry name" value="Metal-dependent hydrolases"/>
    <property type="match status" value="1"/>
</dbReference>
<dbReference type="PANTHER" id="PTHR42924">
    <property type="entry name" value="EXONUCLEASE"/>
    <property type="match status" value="1"/>
</dbReference>
<dbReference type="SMART" id="SM00481">
    <property type="entry name" value="POLIIIAc"/>
    <property type="match status" value="1"/>
</dbReference>
<dbReference type="GO" id="GO:0004534">
    <property type="term" value="F:5'-3' RNA exonuclease activity"/>
    <property type="evidence" value="ECO:0007669"/>
    <property type="project" value="TreeGrafter"/>
</dbReference>
<dbReference type="InterPro" id="IPR052018">
    <property type="entry name" value="PHP_domain"/>
</dbReference>
<dbReference type="EMBL" id="AEUD01000016">
    <property type="protein sequence ID" value="EGD53874.1"/>
    <property type="molecule type" value="Genomic_DNA"/>
</dbReference>
<name>F1YMY7_9ACTN</name>
<evidence type="ECO:0000259" key="1">
    <source>
        <dbReference type="SMART" id="SM00481"/>
    </source>
</evidence>
<proteinExistence type="predicted"/>
<dbReference type="AlphaFoldDB" id="F1YMY7"/>
<dbReference type="Gene3D" id="1.10.150.650">
    <property type="match status" value="1"/>
</dbReference>
<sequence>MALPMTADLHTHTAFSDGTDSPAQLLAAAREAGLTTIALTDHDTAGGWDETAAQVPTGMRVLPGAEFSTKHPDADGALVSVHLLGYLFDRHDEGVAGEWKRMKDERAGRGARIVENLIDGGYPITLERVREIAGVSSISRPHIARALMEAGAVESVGAAFDDLLHDGSPYYTALRSTSLAEGVAMISAAGGVPVIAHPRARVAARVLTADVIESLIPAGLAGLEVRHPDHDEAARSELADIASNLGLLQTGSSDYHGANKVLRIGQERTPDDVVDRIVELGAVAPFTG</sequence>
<evidence type="ECO:0000313" key="2">
    <source>
        <dbReference type="EMBL" id="EGD53874.1"/>
    </source>
</evidence>
<protein>
    <submittedName>
        <fullName evidence="2">PHP domain-containing protein</fullName>
    </submittedName>
</protein>
<dbReference type="CDD" id="cd07438">
    <property type="entry name" value="PHP_HisPPase_AMP"/>
    <property type="match status" value="1"/>
</dbReference>
<reference evidence="2 3" key="1">
    <citation type="journal article" date="2011" name="J. Bacteriol.">
        <title>Draft Genome Sequence of Gordonia neofelifaecis NRRL B-59395, a Cholesterol-Degrading Actinomycete.</title>
        <authorList>
            <person name="Ge F."/>
            <person name="Li W."/>
            <person name="Chen G."/>
            <person name="Liu Y."/>
            <person name="Zhang G."/>
            <person name="Yong B."/>
            <person name="Wang Q."/>
            <person name="Wang N."/>
            <person name="Huang Z."/>
            <person name="Li W."/>
            <person name="Wang J."/>
            <person name="Wu C."/>
            <person name="Xie Q."/>
            <person name="Liu G."/>
        </authorList>
    </citation>
    <scope>NUCLEOTIDE SEQUENCE [LARGE SCALE GENOMIC DNA]</scope>
    <source>
        <strain evidence="2 3">NRRL B-59395</strain>
    </source>
</reference>
<dbReference type="InterPro" id="IPR016195">
    <property type="entry name" value="Pol/histidinol_Pase-like"/>
</dbReference>
<dbReference type="InterPro" id="IPR004013">
    <property type="entry name" value="PHP_dom"/>
</dbReference>
<dbReference type="eggNOG" id="COG0613">
    <property type="taxonomic scope" value="Bacteria"/>
</dbReference>
<dbReference type="InterPro" id="IPR003141">
    <property type="entry name" value="Pol/His_phosphatase_N"/>
</dbReference>
<dbReference type="STRING" id="644548.SCNU_16473"/>
<dbReference type="Proteomes" id="UP000035065">
    <property type="component" value="Unassembled WGS sequence"/>
</dbReference>
<dbReference type="Pfam" id="PF02811">
    <property type="entry name" value="PHP"/>
    <property type="match status" value="1"/>
</dbReference>
<comment type="caution">
    <text evidence="2">The sequence shown here is derived from an EMBL/GenBank/DDBJ whole genome shotgun (WGS) entry which is preliminary data.</text>
</comment>
<evidence type="ECO:0000313" key="3">
    <source>
        <dbReference type="Proteomes" id="UP000035065"/>
    </source>
</evidence>
<dbReference type="GO" id="GO:0035312">
    <property type="term" value="F:5'-3' DNA exonuclease activity"/>
    <property type="evidence" value="ECO:0007669"/>
    <property type="project" value="TreeGrafter"/>
</dbReference>
<dbReference type="PANTHER" id="PTHR42924:SF3">
    <property type="entry name" value="POLYMERASE_HISTIDINOL PHOSPHATASE N-TERMINAL DOMAIN-CONTAINING PROTEIN"/>
    <property type="match status" value="1"/>
</dbReference>
<organism evidence="2 3">
    <name type="scientific">Gordonia neofelifaecis NRRL B-59395</name>
    <dbReference type="NCBI Taxonomy" id="644548"/>
    <lineage>
        <taxon>Bacteria</taxon>
        <taxon>Bacillati</taxon>
        <taxon>Actinomycetota</taxon>
        <taxon>Actinomycetes</taxon>
        <taxon>Mycobacteriales</taxon>
        <taxon>Gordoniaceae</taxon>
        <taxon>Gordonia</taxon>
    </lineage>
</organism>